<keyword evidence="3" id="KW-0862">Zinc</keyword>
<evidence type="ECO:0000256" key="2">
    <source>
        <dbReference type="ARBA" id="ARBA00022723"/>
    </source>
</evidence>
<comment type="similarity">
    <text evidence="1">Belongs to the Gfa family.</text>
</comment>
<gene>
    <name evidence="6" type="ORF">LARI1_G003563</name>
</gene>
<dbReference type="AlphaFoldDB" id="A0A8T9BLQ7"/>
<keyword evidence="2" id="KW-0479">Metal-binding</keyword>
<dbReference type="SUPFAM" id="SSF51316">
    <property type="entry name" value="Mss4-like"/>
    <property type="match status" value="1"/>
</dbReference>
<evidence type="ECO:0000256" key="1">
    <source>
        <dbReference type="ARBA" id="ARBA00005495"/>
    </source>
</evidence>
<name>A0A8T9BLQ7_9HELO</name>
<dbReference type="PROSITE" id="PS51891">
    <property type="entry name" value="CENP_V_GFA"/>
    <property type="match status" value="1"/>
</dbReference>
<dbReference type="EMBL" id="QGMF01000112">
    <property type="protein sequence ID" value="TVY19353.1"/>
    <property type="molecule type" value="Genomic_DNA"/>
</dbReference>
<dbReference type="PANTHER" id="PTHR33337:SF30">
    <property type="entry name" value="DUF636 DOMAIN PROTEIN (AFU_ORTHOLOGUE AFUA_1G03180)"/>
    <property type="match status" value="1"/>
</dbReference>
<evidence type="ECO:0000256" key="4">
    <source>
        <dbReference type="ARBA" id="ARBA00023239"/>
    </source>
</evidence>
<dbReference type="GO" id="GO:0016846">
    <property type="term" value="F:carbon-sulfur lyase activity"/>
    <property type="evidence" value="ECO:0007669"/>
    <property type="project" value="InterPro"/>
</dbReference>
<dbReference type="InterPro" id="IPR011057">
    <property type="entry name" value="Mss4-like_sf"/>
</dbReference>
<accession>A0A8T9BLQ7</accession>
<keyword evidence="7" id="KW-1185">Reference proteome</keyword>
<protein>
    <recommendedName>
        <fullName evidence="5">CENP-V/GFA domain-containing protein</fullName>
    </recommendedName>
</protein>
<reference evidence="6 7" key="1">
    <citation type="submission" date="2018-05" db="EMBL/GenBank/DDBJ databases">
        <title>Whole genome sequencing for identification of molecular markers to develop diagnostic detection tools for the regulated plant pathogen Lachnellula willkommii.</title>
        <authorList>
            <person name="Giroux E."/>
            <person name="Bilodeau G."/>
        </authorList>
    </citation>
    <scope>NUCLEOTIDE SEQUENCE [LARGE SCALE GENOMIC DNA]</scope>
    <source>
        <strain evidence="6 7">CBS 203.66</strain>
    </source>
</reference>
<dbReference type="Proteomes" id="UP000469559">
    <property type="component" value="Unassembled WGS sequence"/>
</dbReference>
<dbReference type="OrthoDB" id="3453936at2759"/>
<evidence type="ECO:0000256" key="3">
    <source>
        <dbReference type="ARBA" id="ARBA00022833"/>
    </source>
</evidence>
<dbReference type="PANTHER" id="PTHR33337">
    <property type="entry name" value="GFA DOMAIN-CONTAINING PROTEIN"/>
    <property type="match status" value="1"/>
</dbReference>
<comment type="caution">
    <text evidence="6">The sequence shown here is derived from an EMBL/GenBank/DDBJ whole genome shotgun (WGS) entry which is preliminary data.</text>
</comment>
<dbReference type="Gene3D" id="3.90.1590.10">
    <property type="entry name" value="glutathione-dependent formaldehyde- activating enzyme (gfa)"/>
    <property type="match status" value="1"/>
</dbReference>
<dbReference type="GO" id="GO:0046872">
    <property type="term" value="F:metal ion binding"/>
    <property type="evidence" value="ECO:0007669"/>
    <property type="project" value="UniProtKB-KW"/>
</dbReference>
<organism evidence="6 7">
    <name type="scientific">Lachnellula arida</name>
    <dbReference type="NCBI Taxonomy" id="1316785"/>
    <lineage>
        <taxon>Eukaryota</taxon>
        <taxon>Fungi</taxon>
        <taxon>Dikarya</taxon>
        <taxon>Ascomycota</taxon>
        <taxon>Pezizomycotina</taxon>
        <taxon>Leotiomycetes</taxon>
        <taxon>Helotiales</taxon>
        <taxon>Lachnaceae</taxon>
        <taxon>Lachnellula</taxon>
    </lineage>
</organism>
<dbReference type="Pfam" id="PF04828">
    <property type="entry name" value="GFA"/>
    <property type="match status" value="1"/>
</dbReference>
<proteinExistence type="inferred from homology"/>
<evidence type="ECO:0000313" key="7">
    <source>
        <dbReference type="Proteomes" id="UP000469559"/>
    </source>
</evidence>
<evidence type="ECO:0000259" key="5">
    <source>
        <dbReference type="PROSITE" id="PS51891"/>
    </source>
</evidence>
<evidence type="ECO:0000313" key="6">
    <source>
        <dbReference type="EMBL" id="TVY19353.1"/>
    </source>
</evidence>
<feature type="domain" description="CENP-V/GFA" evidence="5">
    <location>
        <begin position="2"/>
        <end position="109"/>
    </location>
</feature>
<keyword evidence="4" id="KW-0456">Lyase</keyword>
<dbReference type="InterPro" id="IPR006913">
    <property type="entry name" value="CENP-V/GFA"/>
</dbReference>
<sequence>MTSGACLCGKYTIRHEGEPQLKAICHCNDCRKISGSMYSTNLFVGADTLKAEPSDLKQYSKPTDAGNTITSYFCDNCGTTLWRESTGLPGVKIVKEGVLEKVSGGKPAVEFYASRRADWVPQITGADQKEEPNKAIAVGT</sequence>